<evidence type="ECO:0000256" key="1">
    <source>
        <dbReference type="ARBA" id="ARBA00022801"/>
    </source>
</evidence>
<protein>
    <submittedName>
        <fullName evidence="2">Alpha-ribazole phosphatase</fullName>
    </submittedName>
</protein>
<sequence>MNTQLNIYLIRHTKPLIATGTCYGQLDCPVSDDYEQQLAKISGCFKDKKITAIYSSPLQRCSLLAEDLAKVHLNKGATLLQSNHAQASYVQSTHKQSVIYDKRFKEINFGDWEGEKWNDIARIKIDEWNENRLYFEFPNGETPAHFHDRVLQAWSELITTNFLTQNPINILLVAHSGVICSTLSRYLELSLENVTELTVDYASISQITLKNNKLKQVFVNQKSI</sequence>
<dbReference type="EMBL" id="BSPQ01000001">
    <property type="protein sequence ID" value="GLS89641.1"/>
    <property type="molecule type" value="Genomic_DNA"/>
</dbReference>
<proteinExistence type="predicted"/>
<accession>A0ABQ6DY24</accession>
<dbReference type="InterPro" id="IPR013078">
    <property type="entry name" value="His_Pase_superF_clade-1"/>
</dbReference>
<dbReference type="SUPFAM" id="SSF53254">
    <property type="entry name" value="Phosphoglycerate mutase-like"/>
    <property type="match status" value="1"/>
</dbReference>
<dbReference type="InterPro" id="IPR051695">
    <property type="entry name" value="Phosphoglycerate_Mutase"/>
</dbReference>
<evidence type="ECO:0000313" key="3">
    <source>
        <dbReference type="Proteomes" id="UP001157353"/>
    </source>
</evidence>
<comment type="caution">
    <text evidence="2">The sequence shown here is derived from an EMBL/GenBank/DDBJ whole genome shotgun (WGS) entry which is preliminary data.</text>
</comment>
<dbReference type="Gene3D" id="3.40.50.1240">
    <property type="entry name" value="Phosphoglycerate mutase-like"/>
    <property type="match status" value="1"/>
</dbReference>
<dbReference type="RefSeq" id="WP_284202753.1">
    <property type="nucleotide sequence ID" value="NZ_BSPQ01000001.1"/>
</dbReference>
<keyword evidence="3" id="KW-1185">Reference proteome</keyword>
<dbReference type="SMART" id="SM00855">
    <property type="entry name" value="PGAM"/>
    <property type="match status" value="1"/>
</dbReference>
<dbReference type="PANTHER" id="PTHR46517:SF1">
    <property type="entry name" value="FRUCTOSE-2,6-BISPHOSPHATASE TIGAR"/>
    <property type="match status" value="1"/>
</dbReference>
<dbReference type="Proteomes" id="UP001157353">
    <property type="component" value="Unassembled WGS sequence"/>
</dbReference>
<reference evidence="3" key="1">
    <citation type="journal article" date="2019" name="Int. J. Syst. Evol. Microbiol.">
        <title>The Global Catalogue of Microorganisms (GCM) 10K type strain sequencing project: providing services to taxonomists for standard genome sequencing and annotation.</title>
        <authorList>
            <consortium name="The Broad Institute Genomics Platform"/>
            <consortium name="The Broad Institute Genome Sequencing Center for Infectious Disease"/>
            <person name="Wu L."/>
            <person name="Ma J."/>
        </authorList>
    </citation>
    <scope>NUCLEOTIDE SEQUENCE [LARGE SCALE GENOMIC DNA]</scope>
    <source>
        <strain evidence="3">NBRC 103166</strain>
    </source>
</reference>
<dbReference type="InterPro" id="IPR029033">
    <property type="entry name" value="His_PPase_superfam"/>
</dbReference>
<evidence type="ECO:0000313" key="2">
    <source>
        <dbReference type="EMBL" id="GLS89641.1"/>
    </source>
</evidence>
<dbReference type="PANTHER" id="PTHR46517">
    <property type="entry name" value="FRUCTOSE-2,6-BISPHOSPHATASE TIGAR"/>
    <property type="match status" value="1"/>
</dbReference>
<keyword evidence="1" id="KW-0378">Hydrolase</keyword>
<dbReference type="CDD" id="cd07067">
    <property type="entry name" value="HP_PGM_like"/>
    <property type="match status" value="1"/>
</dbReference>
<organism evidence="2 3">
    <name type="scientific">Psychromonas marina</name>
    <dbReference type="NCBI Taxonomy" id="88364"/>
    <lineage>
        <taxon>Bacteria</taxon>
        <taxon>Pseudomonadati</taxon>
        <taxon>Pseudomonadota</taxon>
        <taxon>Gammaproteobacteria</taxon>
        <taxon>Alteromonadales</taxon>
        <taxon>Psychromonadaceae</taxon>
        <taxon>Psychromonas</taxon>
    </lineage>
</organism>
<gene>
    <name evidence="2" type="primary">gpmA</name>
    <name evidence="2" type="ORF">GCM10007916_07080</name>
</gene>
<dbReference type="Pfam" id="PF00300">
    <property type="entry name" value="His_Phos_1"/>
    <property type="match status" value="2"/>
</dbReference>
<name>A0ABQ6DY24_9GAMM</name>